<feature type="region of interest" description="Disordered" evidence="8">
    <location>
        <begin position="485"/>
        <end position="534"/>
    </location>
</feature>
<keyword evidence="6" id="KW-0539">Nucleus</keyword>
<evidence type="ECO:0000256" key="2">
    <source>
        <dbReference type="ARBA" id="ARBA00022723"/>
    </source>
</evidence>
<keyword evidence="4 7" id="KW-0863">Zinc-finger</keyword>
<dbReference type="PROSITE" id="PS00028">
    <property type="entry name" value="ZINC_FINGER_C2H2_1"/>
    <property type="match status" value="5"/>
</dbReference>
<protein>
    <submittedName>
        <fullName evidence="10">Putative zinc finger protein</fullName>
    </submittedName>
</protein>
<evidence type="ECO:0000256" key="5">
    <source>
        <dbReference type="ARBA" id="ARBA00022833"/>
    </source>
</evidence>
<dbReference type="AlphaFoldDB" id="G0UND3"/>
<proteinExistence type="predicted"/>
<reference evidence="10" key="1">
    <citation type="journal article" date="2012" name="Proc. Natl. Acad. Sci. U.S.A.">
        <title>Antigenic diversity is generated by distinct evolutionary mechanisms in African trypanosome species.</title>
        <authorList>
            <person name="Jackson A.P."/>
            <person name="Berry A."/>
            <person name="Aslett M."/>
            <person name="Allison H.C."/>
            <person name="Burton P."/>
            <person name="Vavrova-Anderson J."/>
            <person name="Brown R."/>
            <person name="Browne H."/>
            <person name="Corton N."/>
            <person name="Hauser H."/>
            <person name="Gamble J."/>
            <person name="Gilderthorp R."/>
            <person name="Marcello L."/>
            <person name="McQuillan J."/>
            <person name="Otto T.D."/>
            <person name="Quail M.A."/>
            <person name="Sanders M.J."/>
            <person name="van Tonder A."/>
            <person name="Ginger M.L."/>
            <person name="Field M.C."/>
            <person name="Barry J.D."/>
            <person name="Hertz-Fowler C."/>
            <person name="Berriman M."/>
        </authorList>
    </citation>
    <scope>NUCLEOTIDE SEQUENCE</scope>
    <source>
        <strain evidence="10">IL3000</strain>
    </source>
</reference>
<keyword evidence="5" id="KW-0862">Zinc</keyword>
<evidence type="ECO:0000256" key="7">
    <source>
        <dbReference type="PROSITE-ProRule" id="PRU00042"/>
    </source>
</evidence>
<dbReference type="GO" id="GO:0008270">
    <property type="term" value="F:zinc ion binding"/>
    <property type="evidence" value="ECO:0007669"/>
    <property type="project" value="UniProtKB-KW"/>
</dbReference>
<sequence length="534" mass="59628">MRRWLALPKAQRMYQLLEPLRGLQQSLRIPSVQLAPPRSHTHEDMAYASCPACSRVVHMCDMLTHLTTAHRELNPAHCRKICADRLSLYERVIGVPLKKNQLTSSGHRVLDFLPTVLAAGYMCNWCDRRSDVYATRDKLLKHVADVHSEIDLEEVEPHVPFLPRGVVEDKDGSREEVIPTRRLKGAVAVPEKYETPVIAPRIVGISLPRSLDKPVACPLAVTQEFSDTEFPCELCNRMFNSENDLLNHLETRHPDGTMDGPSAVDAAAIADVAQFTAREATAGVDQRVHVVCDLCTSSSKVYNMPSALFSHIRFKHPSEDAAFHVERLLRAQKSAPSFVCKVCQKVFASAAALDGHFSSKHAEKVEVMAGSGPVVANNCWWCHDCEKGFSSAKGLHGHMQNKHGLSSQTHPCPACKRVFADIYSLEEHLTLQHKTIRLSDIGLHTHAECAVCHRFFLSHEELHRHAVKHHKKDPRAPVLPFESPALKTRVADAEQPATRALQTSEPQPITSTQQGPRKVMRRKKRSAENGESSQ</sequence>
<dbReference type="Pfam" id="PF12171">
    <property type="entry name" value="zf-C2H2_jaz"/>
    <property type="match status" value="1"/>
</dbReference>
<evidence type="ECO:0000256" key="3">
    <source>
        <dbReference type="ARBA" id="ARBA00022737"/>
    </source>
</evidence>
<evidence type="ECO:0000256" key="4">
    <source>
        <dbReference type="ARBA" id="ARBA00022771"/>
    </source>
</evidence>
<keyword evidence="2" id="KW-0479">Metal-binding</keyword>
<dbReference type="PROSITE" id="PS50157">
    <property type="entry name" value="ZINC_FINGER_C2H2_2"/>
    <property type="match status" value="4"/>
</dbReference>
<dbReference type="InterPro" id="IPR050888">
    <property type="entry name" value="ZnF_C2H2-type_TF"/>
</dbReference>
<feature type="domain" description="C2H2-type" evidence="9">
    <location>
        <begin position="447"/>
        <end position="474"/>
    </location>
</feature>
<gene>
    <name evidence="10" type="ORF">TCIL3000_6_1250</name>
</gene>
<dbReference type="Pfam" id="PF12874">
    <property type="entry name" value="zf-met"/>
    <property type="match status" value="1"/>
</dbReference>
<feature type="domain" description="C2H2-type" evidence="9">
    <location>
        <begin position="230"/>
        <end position="253"/>
    </location>
</feature>
<feature type="domain" description="C2H2-type" evidence="9">
    <location>
        <begin position="338"/>
        <end position="366"/>
    </location>
</feature>
<feature type="domain" description="C2H2-type" evidence="9">
    <location>
        <begin position="380"/>
        <end position="403"/>
    </location>
</feature>
<name>G0UND3_TRYCI</name>
<dbReference type="InterPro" id="IPR022755">
    <property type="entry name" value="Znf_C2H2_jaz"/>
</dbReference>
<evidence type="ECO:0000256" key="8">
    <source>
        <dbReference type="SAM" id="MobiDB-lite"/>
    </source>
</evidence>
<accession>G0UND3</accession>
<dbReference type="EMBL" id="HE575319">
    <property type="protein sequence ID" value="CCC90893.1"/>
    <property type="molecule type" value="Genomic_DNA"/>
</dbReference>
<dbReference type="GO" id="GO:0005634">
    <property type="term" value="C:nucleus"/>
    <property type="evidence" value="ECO:0007669"/>
    <property type="project" value="UniProtKB-SubCell"/>
</dbReference>
<evidence type="ECO:0000313" key="10">
    <source>
        <dbReference type="EMBL" id="CCC90893.1"/>
    </source>
</evidence>
<keyword evidence="3" id="KW-0677">Repeat</keyword>
<organism evidence="10">
    <name type="scientific">Trypanosoma congolense (strain IL3000)</name>
    <dbReference type="NCBI Taxonomy" id="1068625"/>
    <lineage>
        <taxon>Eukaryota</taxon>
        <taxon>Discoba</taxon>
        <taxon>Euglenozoa</taxon>
        <taxon>Kinetoplastea</taxon>
        <taxon>Metakinetoplastina</taxon>
        <taxon>Trypanosomatida</taxon>
        <taxon>Trypanosomatidae</taxon>
        <taxon>Trypanosoma</taxon>
        <taxon>Nannomonas</taxon>
    </lineage>
</organism>
<evidence type="ECO:0000256" key="1">
    <source>
        <dbReference type="ARBA" id="ARBA00004123"/>
    </source>
</evidence>
<dbReference type="PANTHER" id="PTHR24406">
    <property type="entry name" value="TRANSCRIPTIONAL REPRESSOR CTCFL-RELATED"/>
    <property type="match status" value="1"/>
</dbReference>
<dbReference type="Pfam" id="PF13912">
    <property type="entry name" value="zf-C2H2_6"/>
    <property type="match status" value="1"/>
</dbReference>
<dbReference type="SMART" id="SM00355">
    <property type="entry name" value="ZnF_C2H2"/>
    <property type="match status" value="8"/>
</dbReference>
<comment type="subcellular location">
    <subcellularLocation>
        <location evidence="1">Nucleus</location>
    </subcellularLocation>
</comment>
<dbReference type="Gene3D" id="3.30.160.60">
    <property type="entry name" value="Classic Zinc Finger"/>
    <property type="match status" value="3"/>
</dbReference>
<dbReference type="VEuPathDB" id="TriTrypDB:TcIL3000_6_1250"/>
<evidence type="ECO:0000259" key="9">
    <source>
        <dbReference type="PROSITE" id="PS50157"/>
    </source>
</evidence>
<feature type="compositionally biased region" description="Polar residues" evidence="8">
    <location>
        <begin position="500"/>
        <end position="515"/>
    </location>
</feature>
<evidence type="ECO:0000256" key="6">
    <source>
        <dbReference type="ARBA" id="ARBA00023242"/>
    </source>
</evidence>
<dbReference type="InterPro" id="IPR013087">
    <property type="entry name" value="Znf_C2H2_type"/>
</dbReference>